<evidence type="ECO:0000259" key="2">
    <source>
        <dbReference type="SMART" id="SM00829"/>
    </source>
</evidence>
<dbReference type="PANTHER" id="PTHR43482">
    <property type="entry name" value="PROTEIN AST1-RELATED"/>
    <property type="match status" value="1"/>
</dbReference>
<dbReference type="GO" id="GO:0016491">
    <property type="term" value="F:oxidoreductase activity"/>
    <property type="evidence" value="ECO:0007669"/>
    <property type="project" value="InterPro"/>
</dbReference>
<evidence type="ECO:0000313" key="4">
    <source>
        <dbReference type="Proteomes" id="UP000316270"/>
    </source>
</evidence>
<dbReference type="Gene3D" id="3.40.50.720">
    <property type="entry name" value="NAD(P)-binding Rossmann-like Domain"/>
    <property type="match status" value="1"/>
</dbReference>
<dbReference type="InterPro" id="IPR036291">
    <property type="entry name" value="NAD(P)-bd_dom_sf"/>
</dbReference>
<dbReference type="InterPro" id="IPR052585">
    <property type="entry name" value="Lipid_raft_assoc_Zn_ADH"/>
</dbReference>
<name>A0A517LNV9_9PEZI</name>
<dbReference type="SUPFAM" id="SSF51735">
    <property type="entry name" value="NAD(P)-binding Rossmann-fold domains"/>
    <property type="match status" value="1"/>
</dbReference>
<comment type="similarity">
    <text evidence="1">Belongs to the zinc-containing alcohol dehydrogenase family. Quinone oxidoreductase subfamily.</text>
</comment>
<organism evidence="3 4">
    <name type="scientific">Venturia effusa</name>
    <dbReference type="NCBI Taxonomy" id="50376"/>
    <lineage>
        <taxon>Eukaryota</taxon>
        <taxon>Fungi</taxon>
        <taxon>Dikarya</taxon>
        <taxon>Ascomycota</taxon>
        <taxon>Pezizomycotina</taxon>
        <taxon>Dothideomycetes</taxon>
        <taxon>Pleosporomycetidae</taxon>
        <taxon>Venturiales</taxon>
        <taxon>Venturiaceae</taxon>
        <taxon>Venturia</taxon>
    </lineage>
</organism>
<dbReference type="InterPro" id="IPR011032">
    <property type="entry name" value="GroES-like_sf"/>
</dbReference>
<dbReference type="GO" id="GO:0008270">
    <property type="term" value="F:zinc ion binding"/>
    <property type="evidence" value="ECO:0007669"/>
    <property type="project" value="InterPro"/>
</dbReference>
<dbReference type="AlphaFoldDB" id="A0A517LNV9"/>
<gene>
    <name evidence="3" type="ORF">FKW77_004755</name>
</gene>
<reference evidence="3 4" key="1">
    <citation type="submission" date="2019-07" db="EMBL/GenBank/DDBJ databases">
        <title>Finished genome of Venturia effusa.</title>
        <authorList>
            <person name="Young C.A."/>
            <person name="Cox M.P."/>
            <person name="Ganley A.R.D."/>
            <person name="David W.J."/>
        </authorList>
    </citation>
    <scope>NUCLEOTIDE SEQUENCE [LARGE SCALE GENOMIC DNA]</scope>
    <source>
        <strain evidence="4">albino</strain>
    </source>
</reference>
<dbReference type="PANTHER" id="PTHR43482:SF1">
    <property type="entry name" value="PROTEIN AST1-RELATED"/>
    <property type="match status" value="1"/>
</dbReference>
<dbReference type="InterPro" id="IPR020843">
    <property type="entry name" value="ER"/>
</dbReference>
<dbReference type="STRING" id="50376.A0A517LNV9"/>
<dbReference type="Gene3D" id="3.90.180.10">
    <property type="entry name" value="Medium-chain alcohol dehydrogenases, catalytic domain"/>
    <property type="match status" value="1"/>
</dbReference>
<dbReference type="SUPFAM" id="SSF50129">
    <property type="entry name" value="GroES-like"/>
    <property type="match status" value="1"/>
</dbReference>
<dbReference type="OrthoDB" id="3509362at2759"/>
<dbReference type="CDD" id="cd08252">
    <property type="entry name" value="AL_MDR"/>
    <property type="match status" value="1"/>
</dbReference>
<dbReference type="Pfam" id="PF00107">
    <property type="entry name" value="ADH_zinc_N"/>
    <property type="match status" value="1"/>
</dbReference>
<evidence type="ECO:0000313" key="3">
    <source>
        <dbReference type="EMBL" id="QDS77319.1"/>
    </source>
</evidence>
<dbReference type="Pfam" id="PF08240">
    <property type="entry name" value="ADH_N"/>
    <property type="match status" value="1"/>
</dbReference>
<feature type="domain" description="Enoyl reductase (ER)" evidence="2">
    <location>
        <begin position="44"/>
        <end position="367"/>
    </location>
</feature>
<protein>
    <recommendedName>
        <fullName evidence="2">Enoyl reductase (ER) domain-containing protein</fullName>
    </recommendedName>
</protein>
<keyword evidence="4" id="KW-1185">Reference proteome</keyword>
<accession>A0A517LNV9</accession>
<dbReference type="InterPro" id="IPR014182">
    <property type="entry name" value="ADH_Zn_typ-1"/>
</dbReference>
<dbReference type="Proteomes" id="UP000316270">
    <property type="component" value="Chromosome 17"/>
</dbReference>
<sequence length="375" mass="40398">MTSHLVLYSADTHFQTHNSTKKIESAIPNSEKMMKAIHYTSGGGPPSSLQLQTLEIPKPGPTDLLVQIKACSVNPVDTKIRQGKFPASDITGYDAAGTVTEVGSQVTGFGRGDAVIYSGRLGAQGSTAQHGLVDYRLAAPKPRGWDWADASSIPLVGLTAWEMLVDHFGIEPGDTVRNGKEAILIVNGAGGVGSAATQFSRVFGLGEVVVTASREETVRHAEELGATVVIDHHKDLKSQLKEKGIDGVKYIMICHSTPLYIEQACEIAKPWGKIGSIVECEEPLNFQGMAAFTKSLSFHWEFMFANAVSDDDAMMRYQGGHLKEISRLCEEGKLKSTVTQTFELSAGNLRKAHEILESGKAIGKIALTVGDDIEE</sequence>
<dbReference type="NCBIfam" id="TIGR02817">
    <property type="entry name" value="adh_fam_1"/>
    <property type="match status" value="1"/>
</dbReference>
<proteinExistence type="inferred from homology"/>
<dbReference type="InterPro" id="IPR013149">
    <property type="entry name" value="ADH-like_C"/>
</dbReference>
<dbReference type="EMBL" id="CP042201">
    <property type="protein sequence ID" value="QDS77319.1"/>
    <property type="molecule type" value="Genomic_DNA"/>
</dbReference>
<dbReference type="InterPro" id="IPR013154">
    <property type="entry name" value="ADH-like_N"/>
</dbReference>
<evidence type="ECO:0000256" key="1">
    <source>
        <dbReference type="ARBA" id="ARBA00010371"/>
    </source>
</evidence>
<dbReference type="SMART" id="SM00829">
    <property type="entry name" value="PKS_ER"/>
    <property type="match status" value="1"/>
</dbReference>